<dbReference type="SUPFAM" id="SSF89837">
    <property type="entry name" value="Doublecortin (DC)"/>
    <property type="match status" value="2"/>
</dbReference>
<evidence type="ECO:0000256" key="11">
    <source>
        <dbReference type="ARBA" id="ARBA00022840"/>
    </source>
</evidence>
<evidence type="ECO:0000256" key="18">
    <source>
        <dbReference type="ARBA" id="ARBA00080759"/>
    </source>
</evidence>
<keyword evidence="12" id="KW-0206">Cytoskeleton</keyword>
<protein>
    <recommendedName>
        <fullName evidence="15">Serine/threonine-protein kinase DCLK2</fullName>
        <ecNumber evidence="3">2.7.11.1</ecNumber>
    </recommendedName>
    <alternativeName>
        <fullName evidence="18">CaMK-like CREB regulatory kinase 2</fullName>
    </alternativeName>
    <alternativeName>
        <fullName evidence="16">Doublecortin-like and CAM kinase-like 2</fullName>
    </alternativeName>
    <alternativeName>
        <fullName evidence="17">Doublecortin-like kinase 2</fullName>
    </alternativeName>
</protein>
<dbReference type="SMART" id="SM00220">
    <property type="entry name" value="S_TKc"/>
    <property type="match status" value="1"/>
</dbReference>
<keyword evidence="9 19" id="KW-0547">Nucleotide-binding</keyword>
<feature type="domain" description="Doublecortin" evidence="22">
    <location>
        <begin position="196"/>
        <end position="279"/>
    </location>
</feature>
<dbReference type="CDD" id="cd17069">
    <property type="entry name" value="DCX2"/>
    <property type="match status" value="1"/>
</dbReference>
<evidence type="ECO:0000256" key="12">
    <source>
        <dbReference type="ARBA" id="ARBA00023212"/>
    </source>
</evidence>
<dbReference type="RefSeq" id="XP_013416369.1">
    <property type="nucleotide sequence ID" value="XM_013560915.2"/>
</dbReference>
<dbReference type="InterPro" id="IPR036572">
    <property type="entry name" value="Doublecortin_dom_sf"/>
</dbReference>
<dbReference type="GO" id="GO:0007417">
    <property type="term" value="P:central nervous system development"/>
    <property type="evidence" value="ECO:0007669"/>
    <property type="project" value="UniProtKB-ARBA"/>
</dbReference>
<dbReference type="PROSITE" id="PS00107">
    <property type="entry name" value="PROTEIN_KINASE_ATP"/>
    <property type="match status" value="1"/>
</dbReference>
<organism evidence="23 25">
    <name type="scientific">Lingula anatina</name>
    <name type="common">Brachiopod</name>
    <name type="synonym">Lingula unguis</name>
    <dbReference type="NCBI Taxonomy" id="7574"/>
    <lineage>
        <taxon>Eukaryota</taxon>
        <taxon>Metazoa</taxon>
        <taxon>Spiralia</taxon>
        <taxon>Lophotrochozoa</taxon>
        <taxon>Brachiopoda</taxon>
        <taxon>Linguliformea</taxon>
        <taxon>Lingulata</taxon>
        <taxon>Lingulida</taxon>
        <taxon>Linguloidea</taxon>
        <taxon>Lingulidae</taxon>
        <taxon>Lingula</taxon>
    </lineage>
</organism>
<dbReference type="Pfam" id="PF03607">
    <property type="entry name" value="DCX"/>
    <property type="match status" value="2"/>
</dbReference>
<dbReference type="Gene3D" id="1.10.510.10">
    <property type="entry name" value="Transferase(Phosphotransferase) domain 1"/>
    <property type="match status" value="1"/>
</dbReference>
<dbReference type="FunFam" id="3.10.20.230:FF:000001">
    <property type="entry name" value="serine/threonine-protein kinase DCLK1 isoform X1"/>
    <property type="match status" value="1"/>
</dbReference>
<dbReference type="PROSITE" id="PS50309">
    <property type="entry name" value="DC"/>
    <property type="match status" value="2"/>
</dbReference>
<dbReference type="GO" id="GO:0035556">
    <property type="term" value="P:intracellular signal transduction"/>
    <property type="evidence" value="ECO:0007669"/>
    <property type="project" value="InterPro"/>
</dbReference>
<dbReference type="InterPro" id="IPR008271">
    <property type="entry name" value="Ser/Thr_kinase_AS"/>
</dbReference>
<evidence type="ECO:0000256" key="6">
    <source>
        <dbReference type="ARBA" id="ARBA00022553"/>
    </source>
</evidence>
<evidence type="ECO:0000256" key="9">
    <source>
        <dbReference type="ARBA" id="ARBA00022741"/>
    </source>
</evidence>
<accession>A0A1S3K166</accession>
<feature type="compositionally biased region" description="Low complexity" evidence="20">
    <location>
        <begin position="302"/>
        <end position="316"/>
    </location>
</feature>
<evidence type="ECO:0000256" key="8">
    <source>
        <dbReference type="ARBA" id="ARBA00022737"/>
    </source>
</evidence>
<evidence type="ECO:0000259" key="21">
    <source>
        <dbReference type="PROSITE" id="PS50011"/>
    </source>
</evidence>
<evidence type="ECO:0000256" key="19">
    <source>
        <dbReference type="PROSITE-ProRule" id="PRU10141"/>
    </source>
</evidence>
<dbReference type="FunFam" id="3.10.20.230:FF:000002">
    <property type="entry name" value="serine/threonine-protein kinase DCLK2 isoform X1"/>
    <property type="match status" value="1"/>
</dbReference>
<dbReference type="GeneID" id="106177957"/>
<feature type="region of interest" description="Disordered" evidence="20">
    <location>
        <begin position="1"/>
        <end position="45"/>
    </location>
</feature>
<evidence type="ECO:0000256" key="3">
    <source>
        <dbReference type="ARBA" id="ARBA00012513"/>
    </source>
</evidence>
<dbReference type="Pfam" id="PF00069">
    <property type="entry name" value="Pkinase"/>
    <property type="match status" value="1"/>
</dbReference>
<evidence type="ECO:0000256" key="20">
    <source>
        <dbReference type="SAM" id="MobiDB-lite"/>
    </source>
</evidence>
<dbReference type="OrthoDB" id="1738954at2759"/>
<dbReference type="CDD" id="cd14095">
    <property type="entry name" value="STKc_DCKL"/>
    <property type="match status" value="1"/>
</dbReference>
<evidence type="ECO:0000313" key="23">
    <source>
        <dbReference type="Proteomes" id="UP000085678"/>
    </source>
</evidence>
<feature type="domain" description="Doublecortin" evidence="22">
    <location>
        <begin position="62"/>
        <end position="149"/>
    </location>
</feature>
<dbReference type="CDD" id="cd16109">
    <property type="entry name" value="DCX1"/>
    <property type="match status" value="1"/>
</dbReference>
<sequence>MVDYYSSSAMDEHFPPSEDRFSRRVGSRQSAGAGGRISPTHSAHGSLIRSSIIRISEEKRAKKVRFYRNGDRFFKGMIYAVSPERFRTFESLLAELTSSPLCDKNVLPSGVRHVFSIDGSKKITHLDQLEEGENYVCASTDAFRRVDYSKCWTPNWNPNVRSPATGQAHEGASASNTPAPPRPETQDEFKNYIRPKLVTIIRNGTKPRKAVRILLNKKTAHSFEQVLNDVTEAIKLDTGAVRKIFTLDGRQVTNLSDLFKDDSVFLAYGPERYSMDDFDLDDNEVKFVSAYRSVRQKERVTLRSPRTPRRSLSSSSGKVNEAGLRYTLRSSPAGSPVMQRKQKPPVPAKPSLKTNGINGGQNGIPEELLEKYRIGNVIGEGNFAVVKECTEKYNKREYALKIISKNKVKAKKQMIDSEVSILRIVKHPNIIQLLEEYSTDRELYLVMELVRGGDLFDAISSATKYTERDASGMMYNLASALKYLHSLNVVHRDIKLENLLVFEHEDGSKSLKLGDFGLATFVKGKQYTVCGTPTYVAPEILAETGYGLKVDMWSSGVITYILLCGFPPFVSQSNDQDELFDKIMEGTFDFPSPYWDDISESAQDLIEGLLQVDPGTRMSATQMLEHPWVADDTALDNDMHTSVARKLSMHFEKRQSKFPELSPGVKLVAMTALDKGSRFFEGRGHSPVRQLQPVVKQNGYDDYDDDEIF</sequence>
<evidence type="ECO:0000256" key="2">
    <source>
        <dbReference type="ARBA" id="ARBA00005354"/>
    </source>
</evidence>
<evidence type="ECO:0000256" key="10">
    <source>
        <dbReference type="ARBA" id="ARBA00022777"/>
    </source>
</evidence>
<comment type="catalytic activity">
    <reaction evidence="13">
        <text>L-threonyl-[protein] + ATP = O-phospho-L-threonyl-[protein] + ADP + H(+)</text>
        <dbReference type="Rhea" id="RHEA:46608"/>
        <dbReference type="Rhea" id="RHEA-COMP:11060"/>
        <dbReference type="Rhea" id="RHEA-COMP:11605"/>
        <dbReference type="ChEBI" id="CHEBI:15378"/>
        <dbReference type="ChEBI" id="CHEBI:30013"/>
        <dbReference type="ChEBI" id="CHEBI:30616"/>
        <dbReference type="ChEBI" id="CHEBI:61977"/>
        <dbReference type="ChEBI" id="CHEBI:456216"/>
        <dbReference type="EC" id="2.7.11.1"/>
    </reaction>
</comment>
<dbReference type="GO" id="GO:0005524">
    <property type="term" value="F:ATP binding"/>
    <property type="evidence" value="ECO:0007669"/>
    <property type="project" value="UniProtKB-UniRule"/>
</dbReference>
<evidence type="ECO:0000256" key="13">
    <source>
        <dbReference type="ARBA" id="ARBA00047899"/>
    </source>
</evidence>
<keyword evidence="7" id="KW-0808">Transferase</keyword>
<evidence type="ECO:0000259" key="22">
    <source>
        <dbReference type="PROSITE" id="PS50309"/>
    </source>
</evidence>
<dbReference type="Gene3D" id="3.10.20.230">
    <property type="entry name" value="Doublecortin domain"/>
    <property type="match status" value="2"/>
</dbReference>
<dbReference type="InterPro" id="IPR017441">
    <property type="entry name" value="Protein_kinase_ATP_BS"/>
</dbReference>
<evidence type="ECO:0000256" key="16">
    <source>
        <dbReference type="ARBA" id="ARBA00079695"/>
    </source>
</evidence>
<dbReference type="FunFam" id="1.10.510.10:FF:000066">
    <property type="entry name" value="Serine/threonine-protein kinase DCLK1 isoform 2"/>
    <property type="match status" value="1"/>
</dbReference>
<dbReference type="SMART" id="SM00537">
    <property type="entry name" value="DCX"/>
    <property type="match status" value="2"/>
</dbReference>
<keyword evidence="11 19" id="KW-0067">ATP-binding</keyword>
<keyword evidence="8" id="KW-0677">Repeat</keyword>
<comment type="subcellular location">
    <subcellularLocation>
        <location evidence="1">Cytoplasm</location>
        <location evidence="1">Cytoskeleton</location>
    </subcellularLocation>
</comment>
<dbReference type="Proteomes" id="UP000085678">
    <property type="component" value="Unplaced"/>
</dbReference>
<dbReference type="InterPro" id="IPR011009">
    <property type="entry name" value="Kinase-like_dom_sf"/>
</dbReference>
<dbReference type="PANTHER" id="PTHR24347">
    <property type="entry name" value="SERINE/THREONINE-PROTEIN KINASE"/>
    <property type="match status" value="1"/>
</dbReference>
<dbReference type="RefSeq" id="XP_013416370.1">
    <property type="nucleotide sequence ID" value="XM_013560916.2"/>
</dbReference>
<dbReference type="FunFam" id="3.30.200.20:FF:000003">
    <property type="entry name" value="Non-specific serine/threonine protein kinase"/>
    <property type="match status" value="1"/>
</dbReference>
<dbReference type="InterPro" id="IPR000719">
    <property type="entry name" value="Prot_kinase_dom"/>
</dbReference>
<dbReference type="GO" id="GO:0004674">
    <property type="term" value="F:protein serine/threonine kinase activity"/>
    <property type="evidence" value="ECO:0007669"/>
    <property type="project" value="UniProtKB-KW"/>
</dbReference>
<reference evidence="24 25" key="1">
    <citation type="submission" date="2025-04" db="UniProtKB">
        <authorList>
            <consortium name="RefSeq"/>
        </authorList>
    </citation>
    <scope>IDENTIFICATION</scope>
    <source>
        <tissue evidence="24 25">Gonads</tissue>
    </source>
</reference>
<evidence type="ECO:0000313" key="25">
    <source>
        <dbReference type="RefSeq" id="XP_013416370.1"/>
    </source>
</evidence>
<evidence type="ECO:0000256" key="17">
    <source>
        <dbReference type="ARBA" id="ARBA00079902"/>
    </source>
</evidence>
<comment type="similarity">
    <text evidence="2">Belongs to the protein kinase superfamily. CAMK Ser/Thr protein kinase family. CaMK subfamily.</text>
</comment>
<evidence type="ECO:0000256" key="7">
    <source>
        <dbReference type="ARBA" id="ARBA00022679"/>
    </source>
</evidence>
<dbReference type="KEGG" id="lak:106177957"/>
<evidence type="ECO:0000256" key="14">
    <source>
        <dbReference type="ARBA" id="ARBA00048679"/>
    </source>
</evidence>
<evidence type="ECO:0000313" key="24">
    <source>
        <dbReference type="RefSeq" id="XP_013416369.1"/>
    </source>
</evidence>
<keyword evidence="4" id="KW-0963">Cytoplasm</keyword>
<dbReference type="GO" id="GO:0005856">
    <property type="term" value="C:cytoskeleton"/>
    <property type="evidence" value="ECO:0007669"/>
    <property type="project" value="UniProtKB-SubCell"/>
</dbReference>
<keyword evidence="23" id="KW-1185">Reference proteome</keyword>
<comment type="catalytic activity">
    <reaction evidence="14">
        <text>L-seryl-[protein] + ATP = O-phospho-L-seryl-[protein] + ADP + H(+)</text>
        <dbReference type="Rhea" id="RHEA:17989"/>
        <dbReference type="Rhea" id="RHEA-COMP:9863"/>
        <dbReference type="Rhea" id="RHEA-COMP:11604"/>
        <dbReference type="ChEBI" id="CHEBI:15378"/>
        <dbReference type="ChEBI" id="CHEBI:29999"/>
        <dbReference type="ChEBI" id="CHEBI:30616"/>
        <dbReference type="ChEBI" id="CHEBI:83421"/>
        <dbReference type="ChEBI" id="CHEBI:456216"/>
        <dbReference type="EC" id="2.7.11.1"/>
    </reaction>
</comment>
<feature type="domain" description="Protein kinase" evidence="21">
    <location>
        <begin position="372"/>
        <end position="629"/>
    </location>
</feature>
<name>A0A1S3K166_LINAN</name>
<gene>
    <name evidence="24 25" type="primary">LOC106177957</name>
</gene>
<evidence type="ECO:0000256" key="4">
    <source>
        <dbReference type="ARBA" id="ARBA00022490"/>
    </source>
</evidence>
<evidence type="ECO:0000256" key="15">
    <source>
        <dbReference type="ARBA" id="ARBA00070436"/>
    </source>
</evidence>
<keyword evidence="10" id="KW-0418">Kinase</keyword>
<dbReference type="Gene3D" id="3.30.200.20">
    <property type="entry name" value="Phosphorylase Kinase, domain 1"/>
    <property type="match status" value="1"/>
</dbReference>
<feature type="compositionally biased region" description="Basic and acidic residues" evidence="20">
    <location>
        <begin position="10"/>
        <end position="22"/>
    </location>
</feature>
<feature type="region of interest" description="Disordered" evidence="20">
    <location>
        <begin position="161"/>
        <end position="188"/>
    </location>
</feature>
<evidence type="ECO:0000256" key="1">
    <source>
        <dbReference type="ARBA" id="ARBA00004245"/>
    </source>
</evidence>
<keyword evidence="6" id="KW-0597">Phosphoprotein</keyword>
<dbReference type="SUPFAM" id="SSF56112">
    <property type="entry name" value="Protein kinase-like (PK-like)"/>
    <property type="match status" value="1"/>
</dbReference>
<dbReference type="PROSITE" id="PS50011">
    <property type="entry name" value="PROTEIN_KINASE_DOM"/>
    <property type="match status" value="1"/>
</dbReference>
<evidence type="ECO:0000256" key="5">
    <source>
        <dbReference type="ARBA" id="ARBA00022527"/>
    </source>
</evidence>
<dbReference type="EC" id="2.7.11.1" evidence="3"/>
<feature type="region of interest" description="Disordered" evidence="20">
    <location>
        <begin position="298"/>
        <end position="361"/>
    </location>
</feature>
<keyword evidence="5" id="KW-0723">Serine/threonine-protein kinase</keyword>
<dbReference type="PROSITE" id="PS00108">
    <property type="entry name" value="PROTEIN_KINASE_ST"/>
    <property type="match status" value="1"/>
</dbReference>
<dbReference type="AlphaFoldDB" id="A0A1S3K166"/>
<feature type="binding site" evidence="19">
    <location>
        <position position="401"/>
    </location>
    <ligand>
        <name>ATP</name>
        <dbReference type="ChEBI" id="CHEBI:30616"/>
    </ligand>
</feature>
<dbReference type="InterPro" id="IPR003533">
    <property type="entry name" value="Doublecortin_dom"/>
</dbReference>
<proteinExistence type="inferred from homology"/>
<dbReference type="STRING" id="7574.A0A1S3K166"/>